<dbReference type="Proteomes" id="UP001158297">
    <property type="component" value="Unassembled WGS sequence"/>
</dbReference>
<evidence type="ECO:0000256" key="1">
    <source>
        <dbReference type="SAM" id="Coils"/>
    </source>
</evidence>
<evidence type="ECO:0000313" key="3">
    <source>
        <dbReference type="EMBL" id="MDH0364892.1"/>
    </source>
</evidence>
<accession>A0AA42L104</accession>
<keyword evidence="1" id="KW-0175">Coiled coil</keyword>
<feature type="transmembrane region" description="Helical" evidence="2">
    <location>
        <begin position="108"/>
        <end position="131"/>
    </location>
</feature>
<organism evidence="3 4">
    <name type="scientific">Comamonas aquatica</name>
    <dbReference type="NCBI Taxonomy" id="225991"/>
    <lineage>
        <taxon>Bacteria</taxon>
        <taxon>Pseudomonadati</taxon>
        <taxon>Pseudomonadota</taxon>
        <taxon>Betaproteobacteria</taxon>
        <taxon>Burkholderiales</taxon>
        <taxon>Comamonadaceae</taxon>
        <taxon>Comamonas</taxon>
    </lineage>
</organism>
<gene>
    <name evidence="3" type="ORF">N7330_17840</name>
</gene>
<keyword evidence="2" id="KW-1133">Transmembrane helix</keyword>
<dbReference type="AlphaFoldDB" id="A0AA42L104"/>
<dbReference type="EMBL" id="JAODZU010000029">
    <property type="protein sequence ID" value="MDH0364892.1"/>
    <property type="molecule type" value="Genomic_DNA"/>
</dbReference>
<keyword evidence="2" id="KW-0472">Membrane</keyword>
<keyword evidence="2" id="KW-0812">Transmembrane</keyword>
<sequence>MAAPSTALEALTAELLGDVGRLHDDVKAMASALPGAAQSIRASGKEAADSISSALASAVADLTHEAAQREAAIASQAVNEEVAQARATAAKLIEEVARANRNVNASKWFAVAAGACIAVAAVAGGAGYWIASTQAESAAARAGQVLAGPEGLAAVRLAELGQARILLECKGPGWTEKDGSCYGTPVSPGKTVGWRTK</sequence>
<name>A0AA42L104_9BURK</name>
<evidence type="ECO:0000256" key="2">
    <source>
        <dbReference type="SAM" id="Phobius"/>
    </source>
</evidence>
<evidence type="ECO:0000313" key="4">
    <source>
        <dbReference type="Proteomes" id="UP001158297"/>
    </source>
</evidence>
<protein>
    <submittedName>
        <fullName evidence="3">Uncharacterized protein</fullName>
    </submittedName>
</protein>
<dbReference type="RefSeq" id="WP_279823138.1">
    <property type="nucleotide sequence ID" value="NZ_JAOCET010000002.1"/>
</dbReference>
<reference evidence="3" key="1">
    <citation type="submission" date="2022-09" db="EMBL/GenBank/DDBJ databases">
        <title>Intensive care unit water sources are persistently colonized with multi-drug resistant bacteria and are the site of extensive horizontal gene transfer of antibiotic resistance genes.</title>
        <authorList>
            <person name="Diorio-Toth L."/>
        </authorList>
    </citation>
    <scope>NUCLEOTIDE SEQUENCE</scope>
    <source>
        <strain evidence="3">GD04130</strain>
    </source>
</reference>
<comment type="caution">
    <text evidence="3">The sequence shown here is derived from an EMBL/GenBank/DDBJ whole genome shotgun (WGS) entry which is preliminary data.</text>
</comment>
<feature type="coiled-coil region" evidence="1">
    <location>
        <begin position="75"/>
        <end position="102"/>
    </location>
</feature>
<proteinExistence type="predicted"/>